<evidence type="ECO:0000313" key="4">
    <source>
        <dbReference type="Proteomes" id="UP001199525"/>
    </source>
</evidence>
<keyword evidence="2" id="KW-1133">Transmembrane helix</keyword>
<name>A0ABS8I2F7_9NOSO</name>
<keyword evidence="2" id="KW-0472">Membrane</keyword>
<dbReference type="Proteomes" id="UP001199525">
    <property type="component" value="Unassembled WGS sequence"/>
</dbReference>
<accession>A0ABS8I2F7</accession>
<proteinExistence type="predicted"/>
<evidence type="ECO:0000313" key="3">
    <source>
        <dbReference type="EMBL" id="MCC5598247.1"/>
    </source>
</evidence>
<sequence length="267" mass="29300">MTLSALQKFLLPPAIASLSVFSLMSFPLATLGDKQIAIKFQEEPIFYGKLRDIAIPYVVFATALSIGSGISALAFCGWRNSSSKSAKIQQELSNLEQHLQQKETLLKEWQVSEPRLQISGLSAFLDDEVPFDQALNSKNSAITASQPIGAQIPTPAHTQPVNTVPKVATQKNTTTTIRDIAATSAFASAQTFLGYAQENPNNIKEITAGEVNQIAIMPSEFEELQNQIKEMMLQMQAMQENLQLTSQATNAEVESPAKFQIYYNTVL</sequence>
<protein>
    <recommendedName>
        <fullName evidence="5">Lipopolysaccharide assembly protein A domain-containing protein</fullName>
    </recommendedName>
</protein>
<evidence type="ECO:0000256" key="2">
    <source>
        <dbReference type="SAM" id="Phobius"/>
    </source>
</evidence>
<feature type="transmembrane region" description="Helical" evidence="2">
    <location>
        <begin position="56"/>
        <end position="78"/>
    </location>
</feature>
<evidence type="ECO:0000256" key="1">
    <source>
        <dbReference type="SAM" id="Coils"/>
    </source>
</evidence>
<feature type="coiled-coil region" evidence="1">
    <location>
        <begin position="221"/>
        <end position="248"/>
    </location>
</feature>
<reference evidence="3 4" key="1">
    <citation type="journal article" date="2021" name="Microorganisms">
        <title>Genome Evolution of Filamentous Cyanobacterium Nostoc Species: From Facultative Symbiosis to Free Living.</title>
        <authorList>
            <person name="Huo D."/>
            <person name="Li H."/>
            <person name="Cai F."/>
            <person name="Guo X."/>
            <person name="Qiao Z."/>
            <person name="Wang W."/>
            <person name="Yu G."/>
            <person name="Li R."/>
        </authorList>
    </citation>
    <scope>NUCLEOTIDE SEQUENCE [LARGE SCALE GENOMIC DNA]</scope>
    <source>
        <strain evidence="3 4">CHAB 5714</strain>
    </source>
</reference>
<keyword evidence="4" id="KW-1185">Reference proteome</keyword>
<organism evidence="3 4">
    <name type="scientific">Nostoc favosum CHAB5714</name>
    <dbReference type="NCBI Taxonomy" id="2780399"/>
    <lineage>
        <taxon>Bacteria</taxon>
        <taxon>Bacillati</taxon>
        <taxon>Cyanobacteriota</taxon>
        <taxon>Cyanophyceae</taxon>
        <taxon>Nostocales</taxon>
        <taxon>Nostocaceae</taxon>
        <taxon>Nostoc</taxon>
        <taxon>Nostoc favosum</taxon>
    </lineage>
</organism>
<dbReference type="EMBL" id="JAIVFQ010000003">
    <property type="protein sequence ID" value="MCC5598247.1"/>
    <property type="molecule type" value="Genomic_DNA"/>
</dbReference>
<keyword evidence="2" id="KW-0812">Transmembrane</keyword>
<gene>
    <name evidence="3" type="ORF">LC586_03085</name>
</gene>
<evidence type="ECO:0008006" key="5">
    <source>
        <dbReference type="Google" id="ProtNLM"/>
    </source>
</evidence>
<feature type="coiled-coil region" evidence="1">
    <location>
        <begin position="85"/>
        <end position="112"/>
    </location>
</feature>
<keyword evidence="1" id="KW-0175">Coiled coil</keyword>
<dbReference type="RefSeq" id="WP_229482932.1">
    <property type="nucleotide sequence ID" value="NZ_JAIVFQ010000003.1"/>
</dbReference>
<comment type="caution">
    <text evidence="3">The sequence shown here is derived from an EMBL/GenBank/DDBJ whole genome shotgun (WGS) entry which is preliminary data.</text>
</comment>